<protein>
    <submittedName>
        <fullName evidence="2">Uncharacterized protein</fullName>
    </submittedName>
</protein>
<proteinExistence type="predicted"/>
<dbReference type="OrthoDB" id="73875at2759"/>
<organism evidence="2 3">
    <name type="scientific">Rickenella mellea</name>
    <dbReference type="NCBI Taxonomy" id="50990"/>
    <lineage>
        <taxon>Eukaryota</taxon>
        <taxon>Fungi</taxon>
        <taxon>Dikarya</taxon>
        <taxon>Basidiomycota</taxon>
        <taxon>Agaricomycotina</taxon>
        <taxon>Agaricomycetes</taxon>
        <taxon>Hymenochaetales</taxon>
        <taxon>Rickenellaceae</taxon>
        <taxon>Rickenella</taxon>
    </lineage>
</organism>
<evidence type="ECO:0000313" key="2">
    <source>
        <dbReference type="EMBL" id="TDL21224.1"/>
    </source>
</evidence>
<accession>A0A4Y7Q0R1</accession>
<gene>
    <name evidence="2" type="ORF">BD410DRAFT_308836</name>
</gene>
<dbReference type="VEuPathDB" id="FungiDB:BD410DRAFT_308836"/>
<evidence type="ECO:0000313" key="3">
    <source>
        <dbReference type="Proteomes" id="UP000294933"/>
    </source>
</evidence>
<dbReference type="Proteomes" id="UP000294933">
    <property type="component" value="Unassembled WGS sequence"/>
</dbReference>
<name>A0A4Y7Q0R1_9AGAM</name>
<evidence type="ECO:0000256" key="1">
    <source>
        <dbReference type="SAM" id="SignalP"/>
    </source>
</evidence>
<dbReference type="STRING" id="50990.A0A4Y7Q0R1"/>
<feature type="signal peptide" evidence="1">
    <location>
        <begin position="1"/>
        <end position="21"/>
    </location>
</feature>
<sequence length="559" mass="58060">MPTTNSLFFAIITLILSPVLALNDWSQPCFDGICTYYASPDANTMAGAVTITGHPFAISDITPAAGWEIVGCNPDALAQDIRIVCQSTNTADAGCDHLFQNGAENTIVRLPENCGKNAFARVAKASVSADQSIPQSIARRLHRRATDTSAPQVHAITIDTDFGAIGDAQPGNVTVHIYGSSVPSATGDSSTNPTGRRDVIGVVGSSLQNIKRDAASNGVAEWDLWNKTTSTTIPVINIDSSYNLFNASVDCGDEKASIDVNAHTKVFANVTLGIFASGLLVPPIITNLSAFAGVTSSLDATLTLDASATGHINTGIITLYTAAIPALNFPGILTVGPAFKVNAKAIVDVDIALSLDVNLNYNVDKLQMIFPPNGNSSVATLSPEDSPLKLSVDTNVISNGHVEAHLIPTLDLGITALSGMASATVYLDVDAMASMDLALNASASAVAQAPGVPNTALANGTSSTQGEVNGCVDLEGGVSVNAGAQASFFSLWSAGVNYPIYAHQWTLYKNCFAAANSTSTKRSRLSYPSKRAALNCSALSTNLTTLVDTILPSSSFTSL</sequence>
<reference evidence="2 3" key="1">
    <citation type="submission" date="2018-06" db="EMBL/GenBank/DDBJ databases">
        <title>A transcriptomic atlas of mushroom development highlights an independent origin of complex multicellularity.</title>
        <authorList>
            <consortium name="DOE Joint Genome Institute"/>
            <person name="Krizsan K."/>
            <person name="Almasi E."/>
            <person name="Merenyi Z."/>
            <person name="Sahu N."/>
            <person name="Viragh M."/>
            <person name="Koszo T."/>
            <person name="Mondo S."/>
            <person name="Kiss B."/>
            <person name="Balint B."/>
            <person name="Kues U."/>
            <person name="Barry K."/>
            <person name="Hegedus J.C."/>
            <person name="Henrissat B."/>
            <person name="Johnson J."/>
            <person name="Lipzen A."/>
            <person name="Ohm R."/>
            <person name="Nagy I."/>
            <person name="Pangilinan J."/>
            <person name="Yan J."/>
            <person name="Xiong Y."/>
            <person name="Grigoriev I.V."/>
            <person name="Hibbett D.S."/>
            <person name="Nagy L.G."/>
        </authorList>
    </citation>
    <scope>NUCLEOTIDE SEQUENCE [LARGE SCALE GENOMIC DNA]</scope>
    <source>
        <strain evidence="2 3">SZMC22713</strain>
    </source>
</reference>
<dbReference type="EMBL" id="ML170182">
    <property type="protein sequence ID" value="TDL21224.1"/>
    <property type="molecule type" value="Genomic_DNA"/>
</dbReference>
<dbReference type="AlphaFoldDB" id="A0A4Y7Q0R1"/>
<keyword evidence="3" id="KW-1185">Reference proteome</keyword>
<keyword evidence="1" id="KW-0732">Signal</keyword>
<feature type="chain" id="PRO_5021243194" evidence="1">
    <location>
        <begin position="22"/>
        <end position="559"/>
    </location>
</feature>